<evidence type="ECO:0000313" key="3">
    <source>
        <dbReference type="EMBL" id="UUF05292.1"/>
    </source>
</evidence>
<proteinExistence type="predicted"/>
<dbReference type="Pfam" id="PF00571">
    <property type="entry name" value="CBS"/>
    <property type="match status" value="1"/>
</dbReference>
<evidence type="ECO:0000313" key="6">
    <source>
        <dbReference type="Proteomes" id="UP001058072"/>
    </source>
</evidence>
<dbReference type="InterPro" id="IPR046342">
    <property type="entry name" value="CBS_dom_sf"/>
</dbReference>
<dbReference type="Proteomes" id="UP001058016">
    <property type="component" value="Chromosome"/>
</dbReference>
<dbReference type="EMBL" id="CP071249">
    <property type="protein sequence ID" value="UUF05292.1"/>
    <property type="molecule type" value="Genomic_DNA"/>
</dbReference>
<reference evidence="4 5" key="1">
    <citation type="submission" date="2021-03" db="EMBL/GenBank/DDBJ databases">
        <title>Comparative Genomics and Metabolomics in the genus Turicibacter.</title>
        <authorList>
            <person name="Maki J."/>
            <person name="Looft T."/>
        </authorList>
    </citation>
    <scope>NUCLEOTIDE SEQUENCE</scope>
    <source>
        <strain evidence="4">ISU324</strain>
        <strain evidence="3 5">MMM721</strain>
    </source>
</reference>
<dbReference type="Proteomes" id="UP001058072">
    <property type="component" value="Chromosome"/>
</dbReference>
<keyword evidence="1" id="KW-0129">CBS domain</keyword>
<protein>
    <submittedName>
        <fullName evidence="4">CBS domain-containing protein</fullName>
    </submittedName>
</protein>
<feature type="domain" description="CBS" evidence="2">
    <location>
        <begin position="100"/>
        <end position="159"/>
    </location>
</feature>
<dbReference type="SUPFAM" id="SSF54631">
    <property type="entry name" value="CBS-domain pair"/>
    <property type="match status" value="1"/>
</dbReference>
<name>A0A9Q9CL84_9FIRM</name>
<evidence type="ECO:0000313" key="5">
    <source>
        <dbReference type="Proteomes" id="UP001058016"/>
    </source>
</evidence>
<dbReference type="AlphaFoldDB" id="A0A9Q9CL84"/>
<dbReference type="PROSITE" id="PS51371">
    <property type="entry name" value="CBS"/>
    <property type="match status" value="1"/>
</dbReference>
<evidence type="ECO:0000256" key="1">
    <source>
        <dbReference type="PROSITE-ProRule" id="PRU00703"/>
    </source>
</evidence>
<evidence type="ECO:0000259" key="2">
    <source>
        <dbReference type="PROSITE" id="PS51371"/>
    </source>
</evidence>
<sequence length="237" mass="27657">MVEQEGYLVFIESFNHIHKYLKKYTDSDDNVSFSDLLYKAKAHPMIHLYLDELHLFRKLRNIIVHQTDDFEQLIATPSDEVVERIKFIEQQLVDPSTVGVFKAEVIKFNATDSIEDVLKLSGEKEILKLPIYENNKFIGLVTSRAIAKWLQKHIQNNTIELSGTVKDLLDFEKKSQYEFIASSMTVYEAWHLFQASPKKLDALLLTESGRQEDVIEAVITYDDLLKYIYTHDQYVFN</sequence>
<dbReference type="RefSeq" id="WP_055243494.1">
    <property type="nucleotide sequence ID" value="NZ_CP071249.1"/>
</dbReference>
<dbReference type="EMBL" id="CP071250">
    <property type="protein sequence ID" value="UUF09256.1"/>
    <property type="molecule type" value="Genomic_DNA"/>
</dbReference>
<dbReference type="InterPro" id="IPR000644">
    <property type="entry name" value="CBS_dom"/>
</dbReference>
<keyword evidence="5" id="KW-1185">Reference proteome</keyword>
<gene>
    <name evidence="3" type="ORF">J0J69_09375</name>
    <name evidence="4" type="ORF">J0J70_04510</name>
</gene>
<accession>A0A9Q9CL84</accession>
<evidence type="ECO:0000313" key="4">
    <source>
        <dbReference type="EMBL" id="UUF09256.1"/>
    </source>
</evidence>
<organism evidence="4 6">
    <name type="scientific">Turicibacter bilis</name>
    <dbReference type="NCBI Taxonomy" id="2735723"/>
    <lineage>
        <taxon>Bacteria</taxon>
        <taxon>Bacillati</taxon>
        <taxon>Bacillota</taxon>
        <taxon>Erysipelotrichia</taxon>
        <taxon>Erysipelotrichales</taxon>
        <taxon>Turicibacteraceae</taxon>
        <taxon>Turicibacter</taxon>
    </lineage>
</organism>
<dbReference type="Gene3D" id="3.10.580.10">
    <property type="entry name" value="CBS-domain"/>
    <property type="match status" value="1"/>
</dbReference>